<keyword evidence="2" id="KW-1185">Reference proteome</keyword>
<name>A0ABQ8KDK6_9APHY</name>
<evidence type="ECO:0000313" key="2">
    <source>
        <dbReference type="Proteomes" id="UP000814176"/>
    </source>
</evidence>
<dbReference type="Proteomes" id="UP000814176">
    <property type="component" value="Unassembled WGS sequence"/>
</dbReference>
<reference evidence="1 2" key="1">
    <citation type="journal article" date="2021" name="Environ. Microbiol.">
        <title>Gene family expansions and transcriptome signatures uncover fungal adaptations to wood decay.</title>
        <authorList>
            <person name="Hage H."/>
            <person name="Miyauchi S."/>
            <person name="Viragh M."/>
            <person name="Drula E."/>
            <person name="Min B."/>
            <person name="Chaduli D."/>
            <person name="Navarro D."/>
            <person name="Favel A."/>
            <person name="Norest M."/>
            <person name="Lesage-Meessen L."/>
            <person name="Balint B."/>
            <person name="Merenyi Z."/>
            <person name="de Eugenio L."/>
            <person name="Morin E."/>
            <person name="Martinez A.T."/>
            <person name="Baldrian P."/>
            <person name="Stursova M."/>
            <person name="Martinez M.J."/>
            <person name="Novotny C."/>
            <person name="Magnuson J.K."/>
            <person name="Spatafora J.W."/>
            <person name="Maurice S."/>
            <person name="Pangilinan J."/>
            <person name="Andreopoulos W."/>
            <person name="LaButti K."/>
            <person name="Hundley H."/>
            <person name="Na H."/>
            <person name="Kuo A."/>
            <person name="Barry K."/>
            <person name="Lipzen A."/>
            <person name="Henrissat B."/>
            <person name="Riley R."/>
            <person name="Ahrendt S."/>
            <person name="Nagy L.G."/>
            <person name="Grigoriev I.V."/>
            <person name="Martin F."/>
            <person name="Rosso M.N."/>
        </authorList>
    </citation>
    <scope>NUCLEOTIDE SEQUENCE [LARGE SCALE GENOMIC DNA]</scope>
    <source>
        <strain evidence="1 2">CIRM-BRFM 1785</strain>
    </source>
</reference>
<comment type="caution">
    <text evidence="1">The sequence shown here is derived from an EMBL/GenBank/DDBJ whole genome shotgun (WGS) entry which is preliminary data.</text>
</comment>
<organism evidence="1 2">
    <name type="scientific">Rhodofomes roseus</name>
    <dbReference type="NCBI Taxonomy" id="34475"/>
    <lineage>
        <taxon>Eukaryota</taxon>
        <taxon>Fungi</taxon>
        <taxon>Dikarya</taxon>
        <taxon>Basidiomycota</taxon>
        <taxon>Agaricomycotina</taxon>
        <taxon>Agaricomycetes</taxon>
        <taxon>Polyporales</taxon>
        <taxon>Rhodofomes</taxon>
    </lineage>
</organism>
<accession>A0ABQ8KDK6</accession>
<proteinExistence type="predicted"/>
<protein>
    <recommendedName>
        <fullName evidence="3">Reverse transcriptase zinc-binding domain-containing protein</fullName>
    </recommendedName>
</protein>
<dbReference type="RefSeq" id="XP_047778113.1">
    <property type="nucleotide sequence ID" value="XM_047920665.1"/>
</dbReference>
<sequence>MDVPLNLVSETKCLVNELVKDLARTEDKGWLDTPNQSILRAIVNTLRQRCAPTTFRQVNPREDRQPRNTALKEATKAQNEGRSPTQVDTSLEATFNMSGARLNALTQRVAYRSIRTRKNIEDRRATLRNITRATEHIAGHTKIRPKAEEIWKSLRHKDIRRTISDFLWKTAHNAHKCGEFWEAIPNYEDRGTCKHCDTTDSMEHILTDCVAPGQETVWRLASDLWRKKKLQWTKPRIDEILTVGMRRWKNPSGKKARRPCAERLWRILISESAFLIWKLRCERVIGHADEEGWCHTEAAIKARWVRVVNERLHLDMAMTHRRYGRKALNRNQVLGTWINTLHDELALPDDWTMQNWVLVGIEPAPD</sequence>
<dbReference type="GeneID" id="72001397"/>
<gene>
    <name evidence="1" type="ORF">C8Q71DRAFT_709054</name>
</gene>
<evidence type="ECO:0008006" key="3">
    <source>
        <dbReference type="Google" id="ProtNLM"/>
    </source>
</evidence>
<dbReference type="EMBL" id="JADCUA010000012">
    <property type="protein sequence ID" value="KAH9835736.1"/>
    <property type="molecule type" value="Genomic_DNA"/>
</dbReference>
<evidence type="ECO:0000313" key="1">
    <source>
        <dbReference type="EMBL" id="KAH9835736.1"/>
    </source>
</evidence>